<feature type="binding site" evidence="19">
    <location>
        <position position="142"/>
    </location>
    <ligand>
        <name>substrate</name>
    </ligand>
</feature>
<dbReference type="SUPFAM" id="SSF53383">
    <property type="entry name" value="PLP-dependent transferases"/>
    <property type="match status" value="1"/>
</dbReference>
<dbReference type="PANTHER" id="PTHR12944">
    <property type="entry name" value="SOLUBLE LIVER ANTIGEN/LIVER PANCREAS ANTIGEN"/>
    <property type="match status" value="1"/>
</dbReference>
<dbReference type="Proteomes" id="UP000308267">
    <property type="component" value="Unassembled WGS sequence"/>
</dbReference>
<proteinExistence type="inferred from homology"/>
<keyword evidence="7 18" id="KW-0820">tRNA-binding</keyword>
<evidence type="ECO:0000256" key="6">
    <source>
        <dbReference type="ARBA" id="ARBA00021963"/>
    </source>
</evidence>
<evidence type="ECO:0000256" key="16">
    <source>
        <dbReference type="ARBA" id="ARBA00032693"/>
    </source>
</evidence>
<dbReference type="UniPathway" id="UPA00906">
    <property type="reaction ID" value="UER00898"/>
</dbReference>
<dbReference type="GO" id="GO:0000049">
    <property type="term" value="F:tRNA binding"/>
    <property type="evidence" value="ECO:0007669"/>
    <property type="project" value="UniProtKB-UniRule"/>
</dbReference>
<name>A0A4S2LS28_OPIFE</name>
<dbReference type="InterPro" id="IPR008829">
    <property type="entry name" value="SepSecS/SepCysS"/>
</dbReference>
<accession>A0A4S2LS28</accession>
<evidence type="ECO:0000256" key="8">
    <source>
        <dbReference type="ARBA" id="ARBA00022679"/>
    </source>
</evidence>
<comment type="subunit">
    <text evidence="13">Homotetramer formed by a catalytic dimer and a non-catalytic dimer serving as a binding platform that orients tRNASec for catalysis. Each tetramer binds the CCA ends of two tRNAs which point to the active sites of the catalytic dimer.</text>
</comment>
<sequence length="604" mass="66296">MSVRPRRSEHTDHGSDADVSGHALHFVSLPSLLFDTMLDEDSLQFMGRYLTPAYVLRARERYSRVKNRFSKVLQEGRLPEQGFSESEIETFFLQLGSMDSNNWESGVGVGEREGRILLDFIHRRHYGLAHGIGRSGDITAIQPKAPGSSLVNKLTNQLLLDWLKKSGSPTTSNCFLVPMATGMTLTLCLLSLKRRRPAGARFVLWPRIDQKSCFKCILAAGLVPVPIDLRVGTTDVKRSKECEHQLSCDLDQLRLACIKPAAFLRERWPEAADDQGVTQEDAKRCGPDSVVCILSTTLCFSPRIPDRIHAITKICMEYGVSHLINNAYGVQSRRCMRMIEAVGKLLLQHTCVEQRQISPESTNNEPHAPGKVEQPLSSSIVTPEIPHGELTIDLLYVQSTDKNLMVPVGGAIVAGFSKSLVDFVAKSYPGRASGAPSLDVLATLLHLGSRGWTELIDRREVCFKKLLSGLEELAGRHSLRVLGTADNPISLALDLNGLCSESGREPDPDNLRKLTQLGAHLFTQGCSGVRVVLPASVQQVQQLGAYSFLGFGSHSSFSTVAYLNAAAAVGQTESEVDLFLNKLDKALKQFKPNNQMTPAGDISP</sequence>
<dbReference type="Pfam" id="PF05889">
    <property type="entry name" value="SepSecS"/>
    <property type="match status" value="3"/>
</dbReference>
<dbReference type="PIRSF" id="PIRSF017689">
    <property type="entry name" value="SepSecS"/>
    <property type="match status" value="1"/>
</dbReference>
<keyword evidence="22" id="KW-1185">Reference proteome</keyword>
<evidence type="ECO:0000256" key="12">
    <source>
        <dbReference type="ARBA" id="ARBA00023266"/>
    </source>
</evidence>
<dbReference type="InterPro" id="IPR015421">
    <property type="entry name" value="PyrdxlP-dep_Trfase_major"/>
</dbReference>
<feature type="site" description="May act as a substrate filter by repelling compounds with a negatively charged alpha-carboxylate" evidence="20">
    <location>
        <position position="111"/>
    </location>
</feature>
<dbReference type="GO" id="GO:0001514">
    <property type="term" value="P:selenocysteine incorporation"/>
    <property type="evidence" value="ECO:0007669"/>
    <property type="project" value="TreeGrafter"/>
</dbReference>
<evidence type="ECO:0000256" key="15">
    <source>
        <dbReference type="ARBA" id="ARBA00032048"/>
    </source>
</evidence>
<dbReference type="OrthoDB" id="10263545at2759"/>
<dbReference type="InterPro" id="IPR015424">
    <property type="entry name" value="PyrdxlP-dep_Trfase"/>
</dbReference>
<protein>
    <recommendedName>
        <fullName evidence="6 18">O-phosphoseryl-tRNA(Sec) selenium transferase</fullName>
        <ecNumber evidence="5 18">2.9.1.2</ecNumber>
    </recommendedName>
    <alternativeName>
        <fullName evidence="14 18">Selenocysteine synthase</fullName>
    </alternativeName>
    <alternativeName>
        <fullName evidence="15 18">Selenocysteinyl-tRNA(Sec) synthase</fullName>
    </alternativeName>
    <alternativeName>
        <fullName evidence="16 18">Sep-tRNA:Sec-tRNA synthase</fullName>
    </alternativeName>
</protein>
<evidence type="ECO:0000256" key="5">
    <source>
        <dbReference type="ARBA" id="ARBA00012464"/>
    </source>
</evidence>
<evidence type="ECO:0000256" key="13">
    <source>
        <dbReference type="ARBA" id="ARBA00026053"/>
    </source>
</evidence>
<keyword evidence="10 18" id="KW-0663">Pyridoxal phosphate</keyword>
<dbReference type="GO" id="GO:0098621">
    <property type="term" value="F:O-phosphoseryl-tRNA(Sec) selenium transferase activity"/>
    <property type="evidence" value="ECO:0007669"/>
    <property type="project" value="UniProtKB-EC"/>
</dbReference>
<evidence type="ECO:0000256" key="7">
    <source>
        <dbReference type="ARBA" id="ARBA00022555"/>
    </source>
</evidence>
<dbReference type="GO" id="GO:0005737">
    <property type="term" value="C:cytoplasm"/>
    <property type="evidence" value="ECO:0007669"/>
    <property type="project" value="UniProtKB-SubCell"/>
</dbReference>
<feature type="binding site" evidence="19">
    <location>
        <position position="134"/>
    </location>
    <ligand>
        <name>substrate</name>
    </ligand>
</feature>
<dbReference type="PANTHER" id="PTHR12944:SF2">
    <property type="entry name" value="O-PHOSPHOSERYL-TRNA(SEC) SELENIUM TRANSFERASE"/>
    <property type="match status" value="1"/>
</dbReference>
<comment type="subcellular location">
    <subcellularLocation>
        <location evidence="18">Cytoplasm</location>
    </subcellularLocation>
</comment>
<evidence type="ECO:0000256" key="11">
    <source>
        <dbReference type="ARBA" id="ARBA00022917"/>
    </source>
</evidence>
<gene>
    <name evidence="21" type="ORF">CRM22_005251</name>
</gene>
<feature type="binding site" evidence="19">
    <location>
        <position position="112"/>
    </location>
    <ligand>
        <name>pyridoxal 5'-phosphate</name>
        <dbReference type="ChEBI" id="CHEBI:597326"/>
    </ligand>
</feature>
<feature type="binding site" evidence="19">
    <location>
        <position position="431"/>
    </location>
    <ligand>
        <name>substrate</name>
    </ligand>
</feature>
<comment type="catalytic activity">
    <reaction evidence="17 18">
        <text>O-phospho-L-seryl-tRNA(Sec) + selenophosphate + H2O = L-selenocysteinyl-tRNA(Sec) + 2 phosphate</text>
        <dbReference type="Rhea" id="RHEA:25041"/>
        <dbReference type="Rhea" id="RHEA-COMP:9743"/>
        <dbReference type="Rhea" id="RHEA-COMP:9947"/>
        <dbReference type="ChEBI" id="CHEBI:15377"/>
        <dbReference type="ChEBI" id="CHEBI:16144"/>
        <dbReference type="ChEBI" id="CHEBI:43474"/>
        <dbReference type="ChEBI" id="CHEBI:78551"/>
        <dbReference type="ChEBI" id="CHEBI:78573"/>
        <dbReference type="EC" id="2.9.1.2"/>
    </reaction>
</comment>
<dbReference type="AlphaFoldDB" id="A0A4S2LS28"/>
<evidence type="ECO:0000313" key="21">
    <source>
        <dbReference type="EMBL" id="TGZ66575.1"/>
    </source>
</evidence>
<keyword evidence="11 18" id="KW-0648">Protein biosynthesis</keyword>
<comment type="cofactor">
    <cofactor evidence="1 18 20">
        <name>pyridoxal 5'-phosphate</name>
        <dbReference type="ChEBI" id="CHEBI:597326"/>
    </cofactor>
</comment>
<dbReference type="EC" id="2.9.1.2" evidence="5 18"/>
<dbReference type="EMBL" id="SJOL01006448">
    <property type="protein sequence ID" value="TGZ66575.1"/>
    <property type="molecule type" value="Genomic_DNA"/>
</dbReference>
<evidence type="ECO:0000256" key="14">
    <source>
        <dbReference type="ARBA" id="ARBA00030669"/>
    </source>
</evidence>
<keyword evidence="8 18" id="KW-0808">Transferase</keyword>
<evidence type="ECO:0000256" key="20">
    <source>
        <dbReference type="PIRSR" id="PIRSR017689-50"/>
    </source>
</evidence>
<organism evidence="21 22">
    <name type="scientific">Opisthorchis felineus</name>
    <dbReference type="NCBI Taxonomy" id="147828"/>
    <lineage>
        <taxon>Eukaryota</taxon>
        <taxon>Metazoa</taxon>
        <taxon>Spiralia</taxon>
        <taxon>Lophotrochozoa</taxon>
        <taxon>Platyhelminthes</taxon>
        <taxon>Trematoda</taxon>
        <taxon>Digenea</taxon>
        <taxon>Opisthorchiida</taxon>
        <taxon>Opisthorchiata</taxon>
        <taxon>Opisthorchiidae</taxon>
        <taxon>Opisthorchis</taxon>
    </lineage>
</organism>
<evidence type="ECO:0000256" key="17">
    <source>
        <dbReference type="ARBA" id="ARBA00048808"/>
    </source>
</evidence>
<evidence type="ECO:0000256" key="3">
    <source>
        <dbReference type="ARBA" id="ARBA00004822"/>
    </source>
</evidence>
<evidence type="ECO:0000256" key="10">
    <source>
        <dbReference type="ARBA" id="ARBA00022898"/>
    </source>
</evidence>
<comment type="function">
    <text evidence="2 18">Converts O-phosphoseryl-tRNA(Sec) to selenocysteinyl-tRNA(Sec) required for selenoprotein biosynthesis.</text>
</comment>
<evidence type="ECO:0000256" key="2">
    <source>
        <dbReference type="ARBA" id="ARBA00002552"/>
    </source>
</evidence>
<keyword evidence="12 18" id="KW-0711">Selenium</keyword>
<evidence type="ECO:0000256" key="9">
    <source>
        <dbReference type="ARBA" id="ARBA00022884"/>
    </source>
</evidence>
<evidence type="ECO:0000256" key="19">
    <source>
        <dbReference type="PIRSR" id="PIRSR017689-1"/>
    </source>
</evidence>
<dbReference type="Gene3D" id="3.40.640.10">
    <property type="entry name" value="Type I PLP-dependent aspartate aminotransferase-like (Major domain)"/>
    <property type="match status" value="1"/>
</dbReference>
<evidence type="ECO:0000313" key="22">
    <source>
        <dbReference type="Proteomes" id="UP000308267"/>
    </source>
</evidence>
<reference evidence="21 22" key="1">
    <citation type="journal article" date="2019" name="BMC Genomics">
        <title>New insights from Opisthorchis felineus genome: update on genomics of the epidemiologically important liver flukes.</title>
        <authorList>
            <person name="Ershov N.I."/>
            <person name="Mordvinov V.A."/>
            <person name="Prokhortchouk E.B."/>
            <person name="Pakharukova M.Y."/>
            <person name="Gunbin K.V."/>
            <person name="Ustyantsev K."/>
            <person name="Genaev M.A."/>
            <person name="Blinov A.G."/>
            <person name="Mazur A."/>
            <person name="Boulygina E."/>
            <person name="Tsygankova S."/>
            <person name="Khrameeva E."/>
            <person name="Chekanov N."/>
            <person name="Fan G."/>
            <person name="Xiao A."/>
            <person name="Zhang H."/>
            <person name="Xu X."/>
            <person name="Yang H."/>
            <person name="Solovyev V."/>
            <person name="Lee S.M."/>
            <person name="Liu X."/>
            <person name="Afonnikov D.A."/>
            <person name="Skryabin K.G."/>
        </authorList>
    </citation>
    <scope>NUCLEOTIDE SEQUENCE [LARGE SCALE GENOMIC DNA]</scope>
    <source>
        <strain evidence="21">AK-0245</strain>
        <tissue evidence="21">Whole organism</tissue>
    </source>
</reference>
<comment type="caution">
    <text evidence="21">The sequence shown here is derived from an EMBL/GenBank/DDBJ whole genome shotgun (WGS) entry which is preliminary data.</text>
</comment>
<feature type="modified residue" description="N6-(pyridoxal phosphate)lysine" evidence="20">
    <location>
        <position position="402"/>
    </location>
</feature>
<comment type="pathway">
    <text evidence="3 18">Aminoacyl-tRNA biosynthesis; selenocysteinyl-tRNA(Sec) biosynthesis; selenocysteinyl-tRNA(Sec) from L-seryl-tRNA(Sec) (archaeal/eukaryal route): step 2/2.</text>
</comment>
<dbReference type="GO" id="GO:0001717">
    <property type="term" value="P:conversion of seryl-tRNAsec to selenocys-tRNAsec"/>
    <property type="evidence" value="ECO:0007669"/>
    <property type="project" value="UniProtKB-UniRule"/>
</dbReference>
<evidence type="ECO:0000256" key="18">
    <source>
        <dbReference type="PIRNR" id="PIRNR017689"/>
    </source>
</evidence>
<keyword evidence="18" id="KW-0963">Cytoplasm</keyword>
<comment type="similarity">
    <text evidence="4 18">Belongs to the SepSecS family.</text>
</comment>
<feature type="binding site" evidence="19">
    <location>
        <position position="135"/>
    </location>
    <ligand>
        <name>substrate</name>
    </ligand>
</feature>
<keyword evidence="9 18" id="KW-0694">RNA-binding</keyword>
<evidence type="ECO:0000256" key="1">
    <source>
        <dbReference type="ARBA" id="ARBA00001933"/>
    </source>
</evidence>
<dbReference type="InterPro" id="IPR019872">
    <property type="entry name" value="Sec-tRNA_Se_transferase"/>
</dbReference>
<evidence type="ECO:0000256" key="4">
    <source>
        <dbReference type="ARBA" id="ARBA00007037"/>
    </source>
</evidence>
<dbReference type="STRING" id="147828.A0A4S2LS28"/>